<dbReference type="AlphaFoldDB" id="A0AB39LY96"/>
<evidence type="ECO:0000256" key="1">
    <source>
        <dbReference type="SAM" id="Phobius"/>
    </source>
</evidence>
<keyword evidence="1" id="KW-0812">Transmembrane</keyword>
<dbReference type="EMBL" id="CP163431">
    <property type="protein sequence ID" value="XDP99056.1"/>
    <property type="molecule type" value="Genomic_DNA"/>
</dbReference>
<sequence length="117" mass="12101">MNQRSRANRRNGVALDDSVVARAVVDDRGRSLFSGLTCLCAVLLAVGSLSVLGRSLAGRGEALGALQVAAAVIGLVVDAGVVRLVVRARRAQSWAPLFVACGICLVWMAVMALAGRA</sequence>
<accession>A0AB39LY96</accession>
<name>A0AB39LY96_9ACTN</name>
<feature type="transmembrane region" description="Helical" evidence="1">
    <location>
        <begin position="32"/>
        <end position="52"/>
    </location>
</feature>
<feature type="transmembrane region" description="Helical" evidence="1">
    <location>
        <begin position="93"/>
        <end position="114"/>
    </location>
</feature>
<evidence type="ECO:0000313" key="2">
    <source>
        <dbReference type="EMBL" id="XDP99056.1"/>
    </source>
</evidence>
<gene>
    <name evidence="2" type="ORF">AB5J58_02095</name>
</gene>
<proteinExistence type="predicted"/>
<dbReference type="RefSeq" id="WP_369186313.1">
    <property type="nucleotide sequence ID" value="NZ_CP163431.1"/>
</dbReference>
<protein>
    <recommendedName>
        <fullName evidence="3">Integral membrane protein</fullName>
    </recommendedName>
</protein>
<evidence type="ECO:0008006" key="3">
    <source>
        <dbReference type="Google" id="ProtNLM"/>
    </source>
</evidence>
<reference evidence="2" key="1">
    <citation type="submission" date="2024-07" db="EMBL/GenBank/DDBJ databases">
        <authorList>
            <person name="Yu S.T."/>
        </authorList>
    </citation>
    <scope>NUCLEOTIDE SEQUENCE</scope>
    <source>
        <strain evidence="2">R08</strain>
    </source>
</reference>
<keyword evidence="1" id="KW-0472">Membrane</keyword>
<organism evidence="2">
    <name type="scientific">Streptomyces sp. R08</name>
    <dbReference type="NCBI Taxonomy" id="3238624"/>
    <lineage>
        <taxon>Bacteria</taxon>
        <taxon>Bacillati</taxon>
        <taxon>Actinomycetota</taxon>
        <taxon>Actinomycetes</taxon>
        <taxon>Kitasatosporales</taxon>
        <taxon>Streptomycetaceae</taxon>
        <taxon>Streptomyces</taxon>
    </lineage>
</organism>
<feature type="transmembrane region" description="Helical" evidence="1">
    <location>
        <begin position="64"/>
        <end position="86"/>
    </location>
</feature>
<keyword evidence="1" id="KW-1133">Transmembrane helix</keyword>